<reference evidence="11" key="1">
    <citation type="submission" date="2025-08" db="UniProtKB">
        <authorList>
            <consortium name="RefSeq"/>
        </authorList>
    </citation>
    <scope>IDENTIFICATION</scope>
</reference>
<dbReference type="PANTHER" id="PTHR44755">
    <property type="entry name" value="NATRIURETIC PEPTIDE RECEPTOR 3-RELATED"/>
    <property type="match status" value="1"/>
</dbReference>
<feature type="signal peptide" evidence="8">
    <location>
        <begin position="1"/>
        <end position="21"/>
    </location>
</feature>
<keyword evidence="7" id="KW-0325">Glycoprotein</keyword>
<dbReference type="GO" id="GO:0016020">
    <property type="term" value="C:membrane"/>
    <property type="evidence" value="ECO:0007669"/>
    <property type="project" value="UniProtKB-SubCell"/>
</dbReference>
<feature type="domain" description="Receptor ligand binding region" evidence="9">
    <location>
        <begin position="47"/>
        <end position="379"/>
    </location>
</feature>
<dbReference type="OrthoDB" id="302535at2759"/>
<dbReference type="InterPro" id="IPR001828">
    <property type="entry name" value="ANF_lig-bd_rcpt"/>
</dbReference>
<evidence type="ECO:0000256" key="6">
    <source>
        <dbReference type="ARBA" id="ARBA00023170"/>
    </source>
</evidence>
<sequence>MGPMSVALIYTLSLLVVTVHAIVDVKVGMLHHWPQHDTFIGTFYVFPAAQIAFETVAKRLETGQYQNFNMSYVSTDECCTRPVRSSGALAASMYYEHGVDAFLGPSKSIEMAAVADMAAYWNLPVITAAASSFPLADKARFATLTRTFPVMTATSKFVAEIFHQHQWTNCVLLRFQTPRFFDNIVPSSITTALQAAGVTVVEVFADNYNTLDRALEEAATWSNVIFICTSSVRDIMVHAYRLGYEADSYTFLHWYPFERTSWQTSSQFQNLNKEETEAMKALVVLRPQLPKFDETYQQFQRKLQERQQTLYGKTQVEDSVLAAATHDTVLMYADVINEIVAEGGDVRDGRAVTKKMCNRMFEGLTGTFKIGNNGDRLLVSQMLLMTGDYPGNFTVAFTHDEAAHS</sequence>
<keyword evidence="3 8" id="KW-0732">Signal</keyword>
<evidence type="ECO:0000256" key="2">
    <source>
        <dbReference type="ARBA" id="ARBA00022692"/>
    </source>
</evidence>
<evidence type="ECO:0000256" key="8">
    <source>
        <dbReference type="SAM" id="SignalP"/>
    </source>
</evidence>
<feature type="chain" id="PRO_5034560486" evidence="8">
    <location>
        <begin position="22"/>
        <end position="405"/>
    </location>
</feature>
<gene>
    <name evidence="11" type="primary">LOC110976079</name>
</gene>
<dbReference type="CDD" id="cd06352">
    <property type="entry name" value="PBP1_NPR_GC-like"/>
    <property type="match status" value="1"/>
</dbReference>
<dbReference type="InterPro" id="IPR001170">
    <property type="entry name" value="ANPR/GUC"/>
</dbReference>
<organism evidence="10 11">
    <name type="scientific">Acanthaster planci</name>
    <name type="common">Crown-of-thorns starfish</name>
    <dbReference type="NCBI Taxonomy" id="133434"/>
    <lineage>
        <taxon>Eukaryota</taxon>
        <taxon>Metazoa</taxon>
        <taxon>Echinodermata</taxon>
        <taxon>Eleutherozoa</taxon>
        <taxon>Asterozoa</taxon>
        <taxon>Asteroidea</taxon>
        <taxon>Valvatacea</taxon>
        <taxon>Valvatida</taxon>
        <taxon>Acanthasteridae</taxon>
        <taxon>Acanthaster</taxon>
    </lineage>
</organism>
<dbReference type="InterPro" id="IPR028082">
    <property type="entry name" value="Peripla_BP_I"/>
</dbReference>
<dbReference type="GO" id="GO:0007165">
    <property type="term" value="P:signal transduction"/>
    <property type="evidence" value="ECO:0007669"/>
    <property type="project" value="TreeGrafter"/>
</dbReference>
<protein>
    <submittedName>
        <fullName evidence="11">Atrial natriuretic peptide receptor 1-like</fullName>
    </submittedName>
</protein>
<dbReference type="Proteomes" id="UP000694845">
    <property type="component" value="Unplaced"/>
</dbReference>
<keyword evidence="4" id="KW-1133">Transmembrane helix</keyword>
<comment type="subcellular location">
    <subcellularLocation>
        <location evidence="1">Membrane</location>
        <topology evidence="1">Single-pass type I membrane protein</topology>
    </subcellularLocation>
</comment>
<dbReference type="PRINTS" id="PR00255">
    <property type="entry name" value="NATPEPTIDER"/>
</dbReference>
<dbReference type="Pfam" id="PF01094">
    <property type="entry name" value="ANF_receptor"/>
    <property type="match status" value="1"/>
</dbReference>
<evidence type="ECO:0000313" key="10">
    <source>
        <dbReference type="Proteomes" id="UP000694845"/>
    </source>
</evidence>
<evidence type="ECO:0000313" key="11">
    <source>
        <dbReference type="RefSeq" id="XP_022084742.1"/>
    </source>
</evidence>
<evidence type="ECO:0000256" key="7">
    <source>
        <dbReference type="ARBA" id="ARBA00023180"/>
    </source>
</evidence>
<dbReference type="AlphaFoldDB" id="A0A8B7XWV7"/>
<dbReference type="KEGG" id="aplc:110976079"/>
<evidence type="ECO:0000256" key="3">
    <source>
        <dbReference type="ARBA" id="ARBA00022729"/>
    </source>
</evidence>
<keyword evidence="6" id="KW-0675">Receptor</keyword>
<proteinExistence type="predicted"/>
<dbReference type="Gene3D" id="3.40.50.2300">
    <property type="match status" value="2"/>
</dbReference>
<dbReference type="GeneID" id="110976079"/>
<evidence type="ECO:0000256" key="4">
    <source>
        <dbReference type="ARBA" id="ARBA00022989"/>
    </source>
</evidence>
<keyword evidence="5" id="KW-0472">Membrane</keyword>
<keyword evidence="10" id="KW-1185">Reference proteome</keyword>
<dbReference type="InterPro" id="IPR052612">
    <property type="entry name" value="ANP_Clearance_Receptor"/>
</dbReference>
<keyword evidence="2" id="KW-0812">Transmembrane</keyword>
<evidence type="ECO:0000256" key="1">
    <source>
        <dbReference type="ARBA" id="ARBA00004479"/>
    </source>
</evidence>
<accession>A0A8B7XWV7</accession>
<dbReference type="SUPFAM" id="SSF53822">
    <property type="entry name" value="Periplasmic binding protein-like I"/>
    <property type="match status" value="1"/>
</dbReference>
<evidence type="ECO:0000256" key="5">
    <source>
        <dbReference type="ARBA" id="ARBA00023136"/>
    </source>
</evidence>
<dbReference type="PANTHER" id="PTHR44755:SF8">
    <property type="entry name" value="RECEPTOR LIGAND BINDING REGION DOMAIN-CONTAINING PROTEIN"/>
    <property type="match status" value="1"/>
</dbReference>
<evidence type="ECO:0000259" key="9">
    <source>
        <dbReference type="Pfam" id="PF01094"/>
    </source>
</evidence>
<dbReference type="RefSeq" id="XP_022084742.1">
    <property type="nucleotide sequence ID" value="XM_022229050.1"/>
</dbReference>
<dbReference type="OMA" id="GRMIHWA"/>
<name>A0A8B7XWV7_ACAPL</name>
<dbReference type="GO" id="GO:0017046">
    <property type="term" value="F:peptide hormone binding"/>
    <property type="evidence" value="ECO:0007669"/>
    <property type="project" value="TreeGrafter"/>
</dbReference>
<dbReference type="GO" id="GO:0038023">
    <property type="term" value="F:signaling receptor activity"/>
    <property type="evidence" value="ECO:0007669"/>
    <property type="project" value="TreeGrafter"/>
</dbReference>